<evidence type="ECO:0000313" key="2">
    <source>
        <dbReference type="Proteomes" id="UP000004416"/>
    </source>
</evidence>
<proteinExistence type="predicted"/>
<dbReference type="EMBL" id="AFZX01000100">
    <property type="protein sequence ID" value="EHL05435.1"/>
    <property type="molecule type" value="Genomic_DNA"/>
</dbReference>
<gene>
    <name evidence="1" type="ORF">HMPREF0322_03888</name>
</gene>
<dbReference type="PATRIC" id="fig|537010.4.peg.3637"/>
<comment type="caution">
    <text evidence="1">The sequence shown here is derived from an EMBL/GenBank/DDBJ whole genome shotgun (WGS) entry which is preliminary data.</text>
</comment>
<name>G9XSD9_DESHA</name>
<dbReference type="Proteomes" id="UP000004416">
    <property type="component" value="Unassembled WGS sequence"/>
</dbReference>
<reference evidence="1 2" key="1">
    <citation type="submission" date="2011-08" db="EMBL/GenBank/DDBJ databases">
        <authorList>
            <person name="Weinstock G."/>
            <person name="Sodergren E."/>
            <person name="Clifton S."/>
            <person name="Fulton L."/>
            <person name="Fulton B."/>
            <person name="Courtney L."/>
            <person name="Fronick C."/>
            <person name="Harrison M."/>
            <person name="Strong C."/>
            <person name="Farmer C."/>
            <person name="Delahaunty K."/>
            <person name="Markovic C."/>
            <person name="Hall O."/>
            <person name="Minx P."/>
            <person name="Tomlinson C."/>
            <person name="Mitreva M."/>
            <person name="Hou S."/>
            <person name="Chen J."/>
            <person name="Wollam A."/>
            <person name="Pepin K.H."/>
            <person name="Johnson M."/>
            <person name="Bhonagiri V."/>
            <person name="Zhang X."/>
            <person name="Suruliraj S."/>
            <person name="Warren W."/>
            <person name="Chinwalla A."/>
            <person name="Mardis E.R."/>
            <person name="Wilson R.K."/>
        </authorList>
    </citation>
    <scope>NUCLEOTIDE SEQUENCE [LARGE SCALE GENOMIC DNA]</scope>
    <source>
        <strain evidence="1 2">DP7</strain>
    </source>
</reference>
<dbReference type="PROSITE" id="PS51257">
    <property type="entry name" value="PROKAR_LIPOPROTEIN"/>
    <property type="match status" value="1"/>
</dbReference>
<protein>
    <recommendedName>
        <fullName evidence="3">Lipoprotein</fullName>
    </recommendedName>
</protein>
<dbReference type="AlphaFoldDB" id="G9XSD9"/>
<organism evidence="1 2">
    <name type="scientific">Desulfitobacterium hafniense DP7</name>
    <dbReference type="NCBI Taxonomy" id="537010"/>
    <lineage>
        <taxon>Bacteria</taxon>
        <taxon>Bacillati</taxon>
        <taxon>Bacillota</taxon>
        <taxon>Clostridia</taxon>
        <taxon>Eubacteriales</taxon>
        <taxon>Desulfitobacteriaceae</taxon>
        <taxon>Desulfitobacterium</taxon>
    </lineage>
</organism>
<dbReference type="HOGENOM" id="CLU_1383569_0_0_9"/>
<evidence type="ECO:0000313" key="1">
    <source>
        <dbReference type="EMBL" id="EHL05435.1"/>
    </source>
</evidence>
<accession>G9XSD9</accession>
<evidence type="ECO:0008006" key="3">
    <source>
        <dbReference type="Google" id="ProtNLM"/>
    </source>
</evidence>
<sequence>MKKEGKVMMNRKHSIVLIILGIFLITFIVMGCGSDKIMEPVQSTKNFPTDGLTLLERAYEDIDSDGDKESVEVYTSAQIAPDGQMGWDTGERWVLLVRNGEEAFPLFDDSVQYGELQFWIASINKDQIVGPKSTDLQRKIYAAVTTDIGFKLLKYHWDEQNLCYKREVILNPTDQWSMRHSNKYNIPDPARIESNGRL</sequence>